<name>A0A8H7TBN5_9HELO</name>
<proteinExistence type="predicted"/>
<dbReference type="AlphaFoldDB" id="A0A8H7TBN5"/>
<reference evidence="1" key="1">
    <citation type="submission" date="2021-02" db="EMBL/GenBank/DDBJ databases">
        <title>Genome sequence Cadophora malorum strain M34.</title>
        <authorList>
            <person name="Stefanovic E."/>
            <person name="Vu D."/>
            <person name="Scully C."/>
            <person name="Dijksterhuis J."/>
            <person name="Roader J."/>
            <person name="Houbraken J."/>
        </authorList>
    </citation>
    <scope>NUCLEOTIDE SEQUENCE</scope>
    <source>
        <strain evidence="1">M34</strain>
    </source>
</reference>
<dbReference type="OrthoDB" id="3528649at2759"/>
<organism evidence="1 2">
    <name type="scientific">Cadophora malorum</name>
    <dbReference type="NCBI Taxonomy" id="108018"/>
    <lineage>
        <taxon>Eukaryota</taxon>
        <taxon>Fungi</taxon>
        <taxon>Dikarya</taxon>
        <taxon>Ascomycota</taxon>
        <taxon>Pezizomycotina</taxon>
        <taxon>Leotiomycetes</taxon>
        <taxon>Helotiales</taxon>
        <taxon>Ploettnerulaceae</taxon>
        <taxon>Cadophora</taxon>
    </lineage>
</organism>
<evidence type="ECO:0000313" key="1">
    <source>
        <dbReference type="EMBL" id="KAG4416919.1"/>
    </source>
</evidence>
<protein>
    <submittedName>
        <fullName evidence="1">Uncharacterized protein</fullName>
    </submittedName>
</protein>
<keyword evidence="2" id="KW-1185">Reference proteome</keyword>
<evidence type="ECO:0000313" key="2">
    <source>
        <dbReference type="Proteomes" id="UP000664132"/>
    </source>
</evidence>
<comment type="caution">
    <text evidence="1">The sequence shown here is derived from an EMBL/GenBank/DDBJ whole genome shotgun (WGS) entry which is preliminary data.</text>
</comment>
<dbReference type="Proteomes" id="UP000664132">
    <property type="component" value="Unassembled WGS sequence"/>
</dbReference>
<dbReference type="EMBL" id="JAFJYH010000170">
    <property type="protein sequence ID" value="KAG4416919.1"/>
    <property type="molecule type" value="Genomic_DNA"/>
</dbReference>
<accession>A0A8H7TBN5</accession>
<gene>
    <name evidence="1" type="ORF">IFR04_009929</name>
</gene>
<sequence>MVSPTEEDLIKAVRYIRLQDPTLARAKVLKHLKDENGWELSEKRLKACMDANNLGAVAPTLDSESLKPRDDAFEEILKEVFSDLTRLEREFYLGLSKADAKALMPVPGISSKDMPFMIAAQMRHYVEIFLTLKGIKSCTIIWHPFATEIFTRLVTEVFKPIIKKYKLKTYGFELRQIDHATMVEMGRPQPDAFWRGGWIFGDVLSPLWRDIQGIFFTPTQIHIARHEHDTYQDHLCKVFGYPVPGFPRQKTGFNRVCYMDETECLIHFESCQRAMKSVGSRLEIDLRGHDALFNYVHQTKG</sequence>